<accession>A0A8H6ZFU5</accession>
<dbReference type="InterPro" id="IPR036047">
    <property type="entry name" value="F-box-like_dom_sf"/>
</dbReference>
<feature type="domain" description="F-box" evidence="1">
    <location>
        <begin position="18"/>
        <end position="58"/>
    </location>
</feature>
<protein>
    <recommendedName>
        <fullName evidence="1">F-box domain-containing protein</fullName>
    </recommendedName>
</protein>
<name>A0A8H6ZFU5_9AGAR</name>
<proteinExistence type="predicted"/>
<sequence>MVLTRRAAREQNSIVRWLPNEILSTVALYSSKSDLLVLCRTSRLMHDIVTRLLYHTVSLVTGAQMEAFLRTMESIQKPTDSSLSLFDHVRQFVIKDQKVTA</sequence>
<dbReference type="Pfam" id="PF12937">
    <property type="entry name" value="F-box-like"/>
    <property type="match status" value="1"/>
</dbReference>
<reference evidence="2" key="1">
    <citation type="submission" date="2020-05" db="EMBL/GenBank/DDBJ databases">
        <title>Mycena genomes resolve the evolution of fungal bioluminescence.</title>
        <authorList>
            <person name="Tsai I.J."/>
        </authorList>
    </citation>
    <scope>NUCLEOTIDE SEQUENCE</scope>
    <source>
        <strain evidence="2">160909Yilan</strain>
    </source>
</reference>
<organism evidence="2 3">
    <name type="scientific">Mycena sanguinolenta</name>
    <dbReference type="NCBI Taxonomy" id="230812"/>
    <lineage>
        <taxon>Eukaryota</taxon>
        <taxon>Fungi</taxon>
        <taxon>Dikarya</taxon>
        <taxon>Basidiomycota</taxon>
        <taxon>Agaricomycotina</taxon>
        <taxon>Agaricomycetes</taxon>
        <taxon>Agaricomycetidae</taxon>
        <taxon>Agaricales</taxon>
        <taxon>Marasmiineae</taxon>
        <taxon>Mycenaceae</taxon>
        <taxon>Mycena</taxon>
    </lineage>
</organism>
<dbReference type="Proteomes" id="UP000623467">
    <property type="component" value="Unassembled WGS sequence"/>
</dbReference>
<dbReference type="SUPFAM" id="SSF81383">
    <property type="entry name" value="F-box domain"/>
    <property type="match status" value="1"/>
</dbReference>
<evidence type="ECO:0000313" key="2">
    <source>
        <dbReference type="EMBL" id="KAF7378210.1"/>
    </source>
</evidence>
<dbReference type="OrthoDB" id="3018405at2759"/>
<dbReference type="EMBL" id="JACAZH010000001">
    <property type="protein sequence ID" value="KAF7378210.1"/>
    <property type="molecule type" value="Genomic_DNA"/>
</dbReference>
<gene>
    <name evidence="2" type="ORF">MSAN_00245700</name>
</gene>
<dbReference type="InterPro" id="IPR001810">
    <property type="entry name" value="F-box_dom"/>
</dbReference>
<evidence type="ECO:0000313" key="3">
    <source>
        <dbReference type="Proteomes" id="UP000623467"/>
    </source>
</evidence>
<dbReference type="AlphaFoldDB" id="A0A8H6ZFU5"/>
<keyword evidence="3" id="KW-1185">Reference proteome</keyword>
<evidence type="ECO:0000259" key="1">
    <source>
        <dbReference type="Pfam" id="PF12937"/>
    </source>
</evidence>
<comment type="caution">
    <text evidence="2">The sequence shown here is derived from an EMBL/GenBank/DDBJ whole genome shotgun (WGS) entry which is preliminary data.</text>
</comment>